<protein>
    <submittedName>
        <fullName evidence="1">Uncharacterized protein</fullName>
    </submittedName>
</protein>
<dbReference type="AlphaFoldDB" id="A0A6J4L329"/>
<dbReference type="EMBL" id="CADCTR010001940">
    <property type="protein sequence ID" value="CAA9321204.1"/>
    <property type="molecule type" value="Genomic_DNA"/>
</dbReference>
<sequence>MKHPVNVRAVSSPQPPALHELYEAKLFEQVEMPLDGPY</sequence>
<organism evidence="1">
    <name type="scientific">uncultured Chloroflexia bacterium</name>
    <dbReference type="NCBI Taxonomy" id="1672391"/>
    <lineage>
        <taxon>Bacteria</taxon>
        <taxon>Bacillati</taxon>
        <taxon>Chloroflexota</taxon>
        <taxon>Chloroflexia</taxon>
        <taxon>environmental samples</taxon>
    </lineage>
</organism>
<reference evidence="1" key="1">
    <citation type="submission" date="2020-02" db="EMBL/GenBank/DDBJ databases">
        <authorList>
            <person name="Meier V. D."/>
        </authorList>
    </citation>
    <scope>NUCLEOTIDE SEQUENCE</scope>
    <source>
        <strain evidence="1">AVDCRST_MAG93</strain>
    </source>
</reference>
<name>A0A6J4L329_9CHLR</name>
<gene>
    <name evidence="1" type="ORF">AVDCRST_MAG93-5751</name>
</gene>
<accession>A0A6J4L329</accession>
<evidence type="ECO:0000313" key="1">
    <source>
        <dbReference type="EMBL" id="CAA9321204.1"/>
    </source>
</evidence>
<proteinExistence type="predicted"/>